<feature type="non-terminal residue" evidence="2">
    <location>
        <position position="36"/>
    </location>
</feature>
<organism evidence="2 3">
    <name type="scientific">Symbiodinium microadriaticum</name>
    <name type="common">Dinoflagellate</name>
    <name type="synonym">Zooxanthella microadriatica</name>
    <dbReference type="NCBI Taxonomy" id="2951"/>
    <lineage>
        <taxon>Eukaryota</taxon>
        <taxon>Sar</taxon>
        <taxon>Alveolata</taxon>
        <taxon>Dinophyceae</taxon>
        <taxon>Suessiales</taxon>
        <taxon>Symbiodiniaceae</taxon>
        <taxon>Symbiodinium</taxon>
    </lineage>
</organism>
<feature type="chain" id="PRO_5012977431" evidence="1">
    <location>
        <begin position="17"/>
        <end position="36"/>
    </location>
</feature>
<sequence>MSTITGVLGMLAVAWAKGMRTLFASARLSDVEEKGE</sequence>
<protein>
    <submittedName>
        <fullName evidence="2">Uncharacterized protein</fullName>
    </submittedName>
</protein>
<keyword evidence="3" id="KW-1185">Reference proteome</keyword>
<keyword evidence="1" id="KW-0732">Signal</keyword>
<comment type="caution">
    <text evidence="2">The sequence shown here is derived from an EMBL/GenBank/DDBJ whole genome shotgun (WGS) entry which is preliminary data.</text>
</comment>
<dbReference type="EMBL" id="LSRX01005510">
    <property type="protein sequence ID" value="OLP73423.1"/>
    <property type="molecule type" value="Genomic_DNA"/>
</dbReference>
<accession>A0A1Q9BRX1</accession>
<name>A0A1Q9BRX1_SYMMI</name>
<evidence type="ECO:0000313" key="2">
    <source>
        <dbReference type="EMBL" id="OLP73423.1"/>
    </source>
</evidence>
<dbReference type="Proteomes" id="UP000186817">
    <property type="component" value="Unassembled WGS sequence"/>
</dbReference>
<proteinExistence type="predicted"/>
<evidence type="ECO:0000313" key="3">
    <source>
        <dbReference type="Proteomes" id="UP000186817"/>
    </source>
</evidence>
<feature type="signal peptide" evidence="1">
    <location>
        <begin position="1"/>
        <end position="16"/>
    </location>
</feature>
<dbReference type="AlphaFoldDB" id="A0A1Q9BRX1"/>
<reference evidence="2 3" key="1">
    <citation type="submission" date="2016-02" db="EMBL/GenBank/DDBJ databases">
        <title>Genome analysis of coral dinoflagellate symbionts highlights evolutionary adaptations to a symbiotic lifestyle.</title>
        <authorList>
            <person name="Aranda M."/>
            <person name="Li Y."/>
            <person name="Liew Y.J."/>
            <person name="Baumgarten S."/>
            <person name="Simakov O."/>
            <person name="Wilson M."/>
            <person name="Piel J."/>
            <person name="Ashoor H."/>
            <person name="Bougouffa S."/>
            <person name="Bajic V.B."/>
            <person name="Ryu T."/>
            <person name="Ravasi T."/>
            <person name="Bayer T."/>
            <person name="Micklem G."/>
            <person name="Kim H."/>
            <person name="Bhak J."/>
            <person name="Lajeunesse T.C."/>
            <person name="Voolstra C.R."/>
        </authorList>
    </citation>
    <scope>NUCLEOTIDE SEQUENCE [LARGE SCALE GENOMIC DNA]</scope>
    <source>
        <strain evidence="2 3">CCMP2467</strain>
    </source>
</reference>
<evidence type="ECO:0000256" key="1">
    <source>
        <dbReference type="SAM" id="SignalP"/>
    </source>
</evidence>
<gene>
    <name evidence="2" type="ORF">AK812_SmicGene47338</name>
</gene>